<comment type="catalytic activity">
    <reaction evidence="12">
        <text>N-terminal L-methionyl-L-tyrosyl-[protein] + acetyl-CoA = N-terminal N(alpha)-acetyl-L-methionyl-L-tyrosyl-[protein] + CoA + H(+)</text>
        <dbReference type="Rhea" id="RHEA:50532"/>
        <dbReference type="Rhea" id="RHEA-COMP:12717"/>
        <dbReference type="Rhea" id="RHEA-COMP:12718"/>
        <dbReference type="ChEBI" id="CHEBI:15378"/>
        <dbReference type="ChEBI" id="CHEBI:57287"/>
        <dbReference type="ChEBI" id="CHEBI:57288"/>
        <dbReference type="ChEBI" id="CHEBI:133384"/>
        <dbReference type="ChEBI" id="CHEBI:133385"/>
        <dbReference type="EC" id="2.3.1.258"/>
    </reaction>
</comment>
<evidence type="ECO:0000256" key="2">
    <source>
        <dbReference type="ARBA" id="ARBA00004496"/>
    </source>
</evidence>
<comment type="catalytic activity">
    <reaction evidence="11">
        <text>N-terminal L-methionyl-L-seryl-[protein] + acetyl-CoA = N-terminal N(alpha)-acetyl-L-methionyl-L-seryl-[protein] + CoA + H(+)</text>
        <dbReference type="Rhea" id="RHEA:50568"/>
        <dbReference type="Rhea" id="RHEA-COMP:12728"/>
        <dbReference type="Rhea" id="RHEA-COMP:12729"/>
        <dbReference type="ChEBI" id="CHEBI:15378"/>
        <dbReference type="ChEBI" id="CHEBI:57287"/>
        <dbReference type="ChEBI" id="CHEBI:57288"/>
        <dbReference type="ChEBI" id="CHEBI:133400"/>
        <dbReference type="ChEBI" id="CHEBI:133401"/>
        <dbReference type="EC" id="2.3.1.258"/>
    </reaction>
</comment>
<comment type="caution">
    <text evidence="25">The sequence shown here is derived from an EMBL/GenBank/DDBJ whole genome shotgun (WGS) entry which is preliminary data.</text>
</comment>
<evidence type="ECO:0000256" key="12">
    <source>
        <dbReference type="ARBA" id="ARBA00048335"/>
    </source>
</evidence>
<comment type="catalytic activity">
    <reaction evidence="13">
        <text>N-terminal L-methionyl-L-phenylalanyl-[protein] + acetyl-CoA = N-terminal N(alpha)-acetyl-L-methionyl-L-phenylalanyl-[protein] + CoA + H(+)</text>
        <dbReference type="Rhea" id="RHEA:50528"/>
        <dbReference type="Rhea" id="RHEA-COMP:12715"/>
        <dbReference type="Rhea" id="RHEA-COMP:12716"/>
        <dbReference type="ChEBI" id="CHEBI:15378"/>
        <dbReference type="ChEBI" id="CHEBI:57287"/>
        <dbReference type="ChEBI" id="CHEBI:57288"/>
        <dbReference type="ChEBI" id="CHEBI:133382"/>
        <dbReference type="ChEBI" id="CHEBI:133383"/>
        <dbReference type="EC" id="2.3.1.258"/>
    </reaction>
</comment>
<evidence type="ECO:0000313" key="26">
    <source>
        <dbReference type="Proteomes" id="UP000663838"/>
    </source>
</evidence>
<proteinExistence type="predicted"/>
<dbReference type="CDD" id="cd04301">
    <property type="entry name" value="NAT_SF"/>
    <property type="match status" value="1"/>
</dbReference>
<evidence type="ECO:0000256" key="17">
    <source>
        <dbReference type="ARBA" id="ARBA00049103"/>
    </source>
</evidence>
<sequence>MACAVSNTCSVPLLAVRGPGAVQLVTSPADKADVSKIESFDVENCRLSCFSRTGHQFVISNKEIIQVYCCNTRKILYELSKRRISAIEYSPQDTYLLLFEPFTTVAGEDEKPNLSIYKSSNGELVGSYVQKKQSEWAPIWSHDEVIFGRIQTNQVWFYETPNFERYVNRLSIEGLQVFSMGNSNPPYTIAAFIKGKKGIPDCVRLLTYPDLKSTIASKSFFNFDHVNMKWNFKGSALLVLCSTDMSENSYYGDTMLQHLNRNGDSSNVQLSKSGPVYSMEWSPVADEFCVVYGFMPSKATVFNSKCDIAWELSSGAKNIAYYSFDGIHLALCGFGNVAGNMEIWNMKDRKRISQIDALDTTHFQWCYDNFHFVTATTAPRLRVKNGFKVWRMTGELVYEYKTNENQELWQVLWQPGNYARGQRAPLKSDDGSAPGKPKAAGAYRPPHLRQTTRQAAKLHDEAPAKPVIHQAPRVPKPGGVEELFTGDLEKDKKIKNIHKKLQQIKGLKERLANGDKLEVDQMEKVKHMTNTIAMNSNNNNESKENRAKRKVKRVTIELGDITQHNLKQLKVLNRDVFPVAYNEKFYKDLLGAAYCNDIVVGAVCCRIDLSENRRRLYIMTLGVLAKYRELGLGTLMLEHVFKVCEREGNIDSIYLHVQINNETALSFYKKFGFQIISTAVEYYRRLEPSDAYLLERSLKKTASNEQATSPTTVAQQSSKKAPSVPLSTITDVD</sequence>
<dbReference type="Proteomes" id="UP000663873">
    <property type="component" value="Unassembled WGS sequence"/>
</dbReference>
<gene>
    <name evidence="22" type="ORF">HFQ381_LOCUS24291</name>
    <name evidence="24" type="ORF">QYT958_LOCUS16436</name>
    <name evidence="25" type="ORF">TOA249_LOCUS24147</name>
    <name evidence="23" type="ORF">TSG867_LOCUS21620</name>
    <name evidence="21" type="ORF">UJA718_LOCUS15185</name>
</gene>
<feature type="region of interest" description="Disordered" evidence="19">
    <location>
        <begin position="422"/>
        <end position="444"/>
    </location>
</feature>
<dbReference type="PROSITE" id="PS51186">
    <property type="entry name" value="GNAT"/>
    <property type="match status" value="1"/>
</dbReference>
<evidence type="ECO:0000256" key="19">
    <source>
        <dbReference type="SAM" id="MobiDB-lite"/>
    </source>
</evidence>
<dbReference type="Pfam" id="PF00583">
    <property type="entry name" value="Acetyltransf_1"/>
    <property type="match status" value="1"/>
</dbReference>
<evidence type="ECO:0000256" key="16">
    <source>
        <dbReference type="ARBA" id="ARBA00049002"/>
    </source>
</evidence>
<dbReference type="GO" id="GO:0003743">
    <property type="term" value="F:translation initiation factor activity"/>
    <property type="evidence" value="ECO:0007669"/>
    <property type="project" value="UniProtKB-KW"/>
</dbReference>
<evidence type="ECO:0000256" key="4">
    <source>
        <dbReference type="ARBA" id="ARBA00022540"/>
    </source>
</evidence>
<dbReference type="Gene3D" id="3.40.630.30">
    <property type="match status" value="1"/>
</dbReference>
<dbReference type="InterPro" id="IPR000182">
    <property type="entry name" value="GNAT_dom"/>
</dbReference>
<evidence type="ECO:0000256" key="8">
    <source>
        <dbReference type="ARBA" id="ARBA00022917"/>
    </source>
</evidence>
<evidence type="ECO:0000256" key="3">
    <source>
        <dbReference type="ARBA" id="ARBA00022490"/>
    </source>
</evidence>
<keyword evidence="7" id="KW-0677">Repeat</keyword>
<evidence type="ECO:0000256" key="6">
    <source>
        <dbReference type="ARBA" id="ARBA00022679"/>
    </source>
</evidence>
<dbReference type="GO" id="GO:0003729">
    <property type="term" value="F:mRNA binding"/>
    <property type="evidence" value="ECO:0007669"/>
    <property type="project" value="TreeGrafter"/>
</dbReference>
<evidence type="ECO:0000256" key="5">
    <source>
        <dbReference type="ARBA" id="ARBA00022574"/>
    </source>
</evidence>
<keyword evidence="6" id="KW-0808">Transferase</keyword>
<dbReference type="SUPFAM" id="SSF55729">
    <property type="entry name" value="Acyl-CoA N-acyltransferases (Nat)"/>
    <property type="match status" value="1"/>
</dbReference>
<evidence type="ECO:0000256" key="1">
    <source>
        <dbReference type="ARBA" id="ARBA00003993"/>
    </source>
</evidence>
<name>A0A821PVX6_9BILA</name>
<dbReference type="PANTHER" id="PTHR13227">
    <property type="entry name" value="EUKARYOTIC TRANSLATION INITIATION FACTOR 2A"/>
    <property type="match status" value="1"/>
</dbReference>
<evidence type="ECO:0000313" key="25">
    <source>
        <dbReference type="EMBL" id="CAF4813706.1"/>
    </source>
</evidence>
<keyword evidence="5" id="KW-0853">WD repeat</keyword>
<dbReference type="InterPro" id="IPR013979">
    <property type="entry name" value="TIF_beta_prop-like"/>
</dbReference>
<evidence type="ECO:0000313" key="27">
    <source>
        <dbReference type="Proteomes" id="UP000663873"/>
    </source>
</evidence>
<dbReference type="GO" id="GO:0000049">
    <property type="term" value="F:tRNA binding"/>
    <property type="evidence" value="ECO:0007669"/>
    <property type="project" value="TreeGrafter"/>
</dbReference>
<dbReference type="EMBL" id="CAJOBO010002539">
    <property type="protein sequence ID" value="CAF4456355.1"/>
    <property type="molecule type" value="Genomic_DNA"/>
</dbReference>
<evidence type="ECO:0000256" key="15">
    <source>
        <dbReference type="ARBA" id="ARBA00048799"/>
    </source>
</evidence>
<dbReference type="Proteomes" id="UP000663862">
    <property type="component" value="Unassembled WGS sequence"/>
</dbReference>
<accession>A0A821PVX6</accession>
<dbReference type="AlphaFoldDB" id="A0A821PVX6"/>
<dbReference type="EMBL" id="CAJOBR010002379">
    <property type="protein sequence ID" value="CAF4677672.1"/>
    <property type="molecule type" value="Genomic_DNA"/>
</dbReference>
<comment type="subcellular location">
    <subcellularLocation>
        <location evidence="2">Cytoplasm</location>
    </subcellularLocation>
</comment>
<dbReference type="EMBL" id="CAJOBQ010001686">
    <property type="protein sequence ID" value="CAF4507799.1"/>
    <property type="molecule type" value="Genomic_DNA"/>
</dbReference>
<comment type="catalytic activity">
    <reaction evidence="15">
        <text>N-terminal L-methionyl-L-valyl-[protein] + acetyl-CoA = N-terminal N(alpha)-acetyl-L-methionyl-L-valyl-[protein] + CoA + H(+)</text>
        <dbReference type="Rhea" id="RHEA:50572"/>
        <dbReference type="Rhea" id="RHEA-COMP:12730"/>
        <dbReference type="Rhea" id="RHEA-COMP:12731"/>
        <dbReference type="ChEBI" id="CHEBI:15378"/>
        <dbReference type="ChEBI" id="CHEBI:57287"/>
        <dbReference type="ChEBI" id="CHEBI:57288"/>
        <dbReference type="ChEBI" id="CHEBI:133402"/>
        <dbReference type="ChEBI" id="CHEBI:133403"/>
        <dbReference type="EC" id="2.3.1.258"/>
    </reaction>
</comment>
<evidence type="ECO:0000256" key="18">
    <source>
        <dbReference type="ARBA" id="ARBA00049454"/>
    </source>
</evidence>
<dbReference type="EC" id="2.3.1.258" evidence="10"/>
<comment type="catalytic activity">
    <reaction evidence="14">
        <text>N-terminal L-methionyl-L-lysyl-[protein] + acetyl-CoA = N-terminal N(alpha)-acetyl-L-methionyl-L-lysyl-[protein] + CoA + H(+)</text>
        <dbReference type="Rhea" id="RHEA:50580"/>
        <dbReference type="Rhea" id="RHEA-COMP:12734"/>
        <dbReference type="Rhea" id="RHEA-COMP:12735"/>
        <dbReference type="ChEBI" id="CHEBI:15378"/>
        <dbReference type="ChEBI" id="CHEBI:57287"/>
        <dbReference type="ChEBI" id="CHEBI:57288"/>
        <dbReference type="ChEBI" id="CHEBI:133406"/>
        <dbReference type="ChEBI" id="CHEBI:133407"/>
        <dbReference type="EC" id="2.3.1.258"/>
    </reaction>
</comment>
<evidence type="ECO:0000256" key="9">
    <source>
        <dbReference type="ARBA" id="ARBA00023315"/>
    </source>
</evidence>
<dbReference type="SUPFAM" id="SSF82171">
    <property type="entry name" value="DPP6 N-terminal domain-like"/>
    <property type="match status" value="1"/>
</dbReference>
<comment type="catalytic activity">
    <reaction evidence="16">
        <text>N-terminal L-methionyl-L-alanyl-[protein] + acetyl-CoA = N-terminal N(alpha)-acetyl-L-methionyl-L-alanyl-[protein] + CoA + H(+)</text>
        <dbReference type="Rhea" id="RHEA:50564"/>
        <dbReference type="Rhea" id="RHEA-COMP:12726"/>
        <dbReference type="Rhea" id="RHEA-COMP:12727"/>
        <dbReference type="ChEBI" id="CHEBI:15378"/>
        <dbReference type="ChEBI" id="CHEBI:57287"/>
        <dbReference type="ChEBI" id="CHEBI:57288"/>
        <dbReference type="ChEBI" id="CHEBI:133398"/>
        <dbReference type="ChEBI" id="CHEBI:133399"/>
        <dbReference type="EC" id="2.3.1.258"/>
    </reaction>
</comment>
<keyword evidence="27" id="KW-1185">Reference proteome</keyword>
<dbReference type="GO" id="GO:0043022">
    <property type="term" value="F:ribosome binding"/>
    <property type="evidence" value="ECO:0007669"/>
    <property type="project" value="TreeGrafter"/>
</dbReference>
<protein>
    <recommendedName>
        <fullName evidence="10">N-terminal methionine N(alpha)-acetyltransferase NatE</fullName>
        <ecNumber evidence="10">2.3.1.258</ecNumber>
    </recommendedName>
</protein>
<comment type="function">
    <text evidence="1">Functions in the early steps of protein synthesis of a small number of specific mRNAs. Acts by directing the binding of methionyl-tRNAi to 40S ribosomal subunits. In contrast to the eIF-2 complex, it binds methionyl-tRNAi to 40S subunits in a codon-dependent manner, whereas the eIF-2 complex binds methionyl-tRNAi to 40S subunits in a GTP-dependent manner.</text>
</comment>
<evidence type="ECO:0000256" key="14">
    <source>
        <dbReference type="ARBA" id="ARBA00048618"/>
    </source>
</evidence>
<dbReference type="Proteomes" id="UP000663848">
    <property type="component" value="Unassembled WGS sequence"/>
</dbReference>
<evidence type="ECO:0000313" key="22">
    <source>
        <dbReference type="EMBL" id="CAF4456355.1"/>
    </source>
</evidence>
<keyword evidence="4" id="KW-0396">Initiation factor</keyword>
<dbReference type="GO" id="GO:0022627">
    <property type="term" value="C:cytosolic small ribosomal subunit"/>
    <property type="evidence" value="ECO:0007669"/>
    <property type="project" value="TreeGrafter"/>
</dbReference>
<dbReference type="EMBL" id="CAJOBS010002418">
    <property type="protein sequence ID" value="CAF4813706.1"/>
    <property type="molecule type" value="Genomic_DNA"/>
</dbReference>
<dbReference type="GO" id="GO:0120518">
    <property type="term" value="F:protein N-terminal-methionine acetyltransferase activity"/>
    <property type="evidence" value="ECO:0007669"/>
    <property type="project" value="UniProtKB-EC"/>
</dbReference>
<keyword evidence="9" id="KW-0012">Acyltransferase</keyword>
<evidence type="ECO:0000256" key="11">
    <source>
        <dbReference type="ARBA" id="ARBA00048251"/>
    </source>
</evidence>
<evidence type="ECO:0000313" key="21">
    <source>
        <dbReference type="EMBL" id="CAF4341678.1"/>
    </source>
</evidence>
<dbReference type="Proteomes" id="UP000663851">
    <property type="component" value="Unassembled WGS sequence"/>
</dbReference>
<feature type="domain" description="N-acetyltransferase" evidence="20">
    <location>
        <begin position="556"/>
        <end position="699"/>
    </location>
</feature>
<evidence type="ECO:0000256" key="7">
    <source>
        <dbReference type="ARBA" id="ARBA00022737"/>
    </source>
</evidence>
<feature type="region of interest" description="Disordered" evidence="19">
    <location>
        <begin position="701"/>
        <end position="733"/>
    </location>
</feature>
<evidence type="ECO:0000313" key="24">
    <source>
        <dbReference type="EMBL" id="CAF4677672.1"/>
    </source>
</evidence>
<organism evidence="25 26">
    <name type="scientific">Rotaria socialis</name>
    <dbReference type="NCBI Taxonomy" id="392032"/>
    <lineage>
        <taxon>Eukaryota</taxon>
        <taxon>Metazoa</taxon>
        <taxon>Spiralia</taxon>
        <taxon>Gnathifera</taxon>
        <taxon>Rotifera</taxon>
        <taxon>Eurotatoria</taxon>
        <taxon>Bdelloidea</taxon>
        <taxon>Philodinida</taxon>
        <taxon>Philodinidae</taxon>
        <taxon>Rotaria</taxon>
    </lineage>
</organism>
<keyword evidence="3" id="KW-0963">Cytoplasm</keyword>
<dbReference type="FunFam" id="3.40.630.30:FF:000078">
    <property type="entry name" value="N-alpha-acetyltransferase 50"/>
    <property type="match status" value="1"/>
</dbReference>
<comment type="catalytic activity">
    <reaction evidence="17">
        <text>N-terminal L-methionyl-L-leucyl-[protein] + acetyl-CoA = N-terminal N(alpha)-acetyl-L-methionyl-L-leucyl-[protein] + CoA + H(+)</text>
        <dbReference type="Rhea" id="RHEA:50520"/>
        <dbReference type="Rhea" id="RHEA-COMP:12711"/>
        <dbReference type="Rhea" id="RHEA-COMP:12712"/>
        <dbReference type="ChEBI" id="CHEBI:15378"/>
        <dbReference type="ChEBI" id="CHEBI:57287"/>
        <dbReference type="ChEBI" id="CHEBI:57288"/>
        <dbReference type="ChEBI" id="CHEBI:133377"/>
        <dbReference type="ChEBI" id="CHEBI:133378"/>
        <dbReference type="EC" id="2.3.1.258"/>
    </reaction>
</comment>
<evidence type="ECO:0000259" key="20">
    <source>
        <dbReference type="PROSITE" id="PS51186"/>
    </source>
</evidence>
<dbReference type="EMBL" id="CAJOBP010002215">
    <property type="protein sequence ID" value="CAF4341678.1"/>
    <property type="molecule type" value="Genomic_DNA"/>
</dbReference>
<comment type="catalytic activity">
    <reaction evidence="18">
        <text>N-terminal L-methionyl-L-threonyl-[protein] + acetyl-CoA = N-terminal N(alpha)-acetyl-L-methionyl-L-threonyl-[protein] + CoA + H(+)</text>
        <dbReference type="Rhea" id="RHEA:50576"/>
        <dbReference type="Rhea" id="RHEA-COMP:12732"/>
        <dbReference type="Rhea" id="RHEA-COMP:12733"/>
        <dbReference type="ChEBI" id="CHEBI:15378"/>
        <dbReference type="ChEBI" id="CHEBI:57287"/>
        <dbReference type="ChEBI" id="CHEBI:57288"/>
        <dbReference type="ChEBI" id="CHEBI:133404"/>
        <dbReference type="ChEBI" id="CHEBI:133405"/>
        <dbReference type="EC" id="2.3.1.258"/>
    </reaction>
</comment>
<dbReference type="InterPro" id="IPR016181">
    <property type="entry name" value="Acyl_CoA_acyltransferase"/>
</dbReference>
<dbReference type="InterPro" id="IPR011387">
    <property type="entry name" value="TIF2A"/>
</dbReference>
<dbReference type="Pfam" id="PF08662">
    <property type="entry name" value="eIF2A"/>
    <property type="match status" value="1"/>
</dbReference>
<feature type="compositionally biased region" description="Low complexity" evidence="19">
    <location>
        <begin position="433"/>
        <end position="442"/>
    </location>
</feature>
<dbReference type="PANTHER" id="PTHR13227:SF0">
    <property type="entry name" value="EUKARYOTIC TRANSLATION INITIATION FACTOR 2A"/>
    <property type="match status" value="1"/>
</dbReference>
<reference evidence="25" key="1">
    <citation type="submission" date="2021-02" db="EMBL/GenBank/DDBJ databases">
        <authorList>
            <person name="Nowell W R."/>
        </authorList>
    </citation>
    <scope>NUCLEOTIDE SEQUENCE</scope>
</reference>
<evidence type="ECO:0000313" key="23">
    <source>
        <dbReference type="EMBL" id="CAF4507799.1"/>
    </source>
</evidence>
<dbReference type="Proteomes" id="UP000663838">
    <property type="component" value="Unassembled WGS sequence"/>
</dbReference>
<evidence type="ECO:0000256" key="10">
    <source>
        <dbReference type="ARBA" id="ARBA00039121"/>
    </source>
</evidence>
<keyword evidence="8" id="KW-0648">Protein biosynthesis</keyword>
<evidence type="ECO:0000256" key="13">
    <source>
        <dbReference type="ARBA" id="ARBA00048490"/>
    </source>
</evidence>